<reference evidence="3 4" key="1">
    <citation type="journal article" date="2018" name="Front. Microbiol.">
        <title>Hydrolytic Capabilities as a Key to Environmental Success: Chitinolytic and Cellulolytic Acidobacteria From Acidic Sub-arctic Soils and Boreal Peatlands.</title>
        <authorList>
            <person name="Belova S.E."/>
            <person name="Ravin N.V."/>
            <person name="Pankratov T.A."/>
            <person name="Rakitin A.L."/>
            <person name="Ivanova A.A."/>
            <person name="Beletsky A.V."/>
            <person name="Mardanov A.V."/>
            <person name="Sinninghe Damste J.S."/>
            <person name="Dedysh S.N."/>
        </authorList>
    </citation>
    <scope>NUCLEOTIDE SEQUENCE [LARGE SCALE GENOMIC DNA]</scope>
    <source>
        <strain evidence="3 4">SBC82</strain>
        <plasmid evidence="4">pacpol3</plasmid>
    </source>
</reference>
<keyword evidence="3" id="KW-0614">Plasmid</keyword>
<dbReference type="GO" id="GO:0080120">
    <property type="term" value="P:CAAX-box protein maturation"/>
    <property type="evidence" value="ECO:0007669"/>
    <property type="project" value="UniProtKB-ARBA"/>
</dbReference>
<evidence type="ECO:0000313" key="3">
    <source>
        <dbReference type="EMBL" id="AXC16426.1"/>
    </source>
</evidence>
<geneLocation type="plasmid" evidence="4">
    <name>pacpol3</name>
</geneLocation>
<dbReference type="Pfam" id="PF02517">
    <property type="entry name" value="Rce1-like"/>
    <property type="match status" value="1"/>
</dbReference>
<dbReference type="InterPro" id="IPR003675">
    <property type="entry name" value="Rce1/LyrA-like_dom"/>
</dbReference>
<keyword evidence="1" id="KW-0812">Transmembrane</keyword>
<feature type="transmembrane region" description="Helical" evidence="1">
    <location>
        <begin position="73"/>
        <end position="92"/>
    </location>
</feature>
<dbReference type="EMBL" id="CP030844">
    <property type="protein sequence ID" value="AXC16426.1"/>
    <property type="molecule type" value="Genomic_DNA"/>
</dbReference>
<evidence type="ECO:0000256" key="1">
    <source>
        <dbReference type="SAM" id="Phobius"/>
    </source>
</evidence>
<evidence type="ECO:0000259" key="2">
    <source>
        <dbReference type="Pfam" id="PF02517"/>
    </source>
</evidence>
<gene>
    <name evidence="3" type="ORF">ACPOL_7236</name>
</gene>
<keyword evidence="1" id="KW-0472">Membrane</keyword>
<feature type="transmembrane region" description="Helical" evidence="1">
    <location>
        <begin position="135"/>
        <end position="157"/>
    </location>
</feature>
<feature type="transmembrane region" description="Helical" evidence="1">
    <location>
        <begin position="7"/>
        <end position="29"/>
    </location>
</feature>
<dbReference type="OrthoDB" id="3034706at2"/>
<feature type="transmembrane region" description="Helical" evidence="1">
    <location>
        <begin position="187"/>
        <end position="205"/>
    </location>
</feature>
<dbReference type="GO" id="GO:0004175">
    <property type="term" value="F:endopeptidase activity"/>
    <property type="evidence" value="ECO:0007669"/>
    <property type="project" value="UniProtKB-ARBA"/>
</dbReference>
<dbReference type="Proteomes" id="UP000253606">
    <property type="component" value="Plasmid pACPOL3"/>
</dbReference>
<keyword evidence="1" id="KW-1133">Transmembrane helix</keyword>
<evidence type="ECO:0000313" key="4">
    <source>
        <dbReference type="Proteomes" id="UP000253606"/>
    </source>
</evidence>
<keyword evidence="4" id="KW-1185">Reference proteome</keyword>
<name>A0A2Z5GCW6_9BACT</name>
<dbReference type="KEGG" id="abas:ACPOL_7236"/>
<proteinExistence type="predicted"/>
<feature type="transmembrane region" description="Helical" evidence="1">
    <location>
        <begin position="163"/>
        <end position="180"/>
    </location>
</feature>
<feature type="transmembrane region" description="Helical" evidence="1">
    <location>
        <begin position="35"/>
        <end position="53"/>
    </location>
</feature>
<protein>
    <recommendedName>
        <fullName evidence="2">CAAX prenyl protease 2/Lysostaphin resistance protein A-like domain-containing protein</fullName>
    </recommendedName>
</protein>
<accession>A0A2Z5GCW6</accession>
<dbReference type="AlphaFoldDB" id="A0A2Z5GCW6"/>
<sequence>MGSIMSLSFGGLSALESLLLVWLAVWLIAVVSYGVPIWWVIAFCGLSFCALTWRMAHVGALAKIGLKPADVMFSWIAVAAAVGVFLGFWLYVKMWHLPVYGPVPLIRFVWSVGVAPLNEELVFRGLLFSFLEKQLLRLGDGVFAGIAAVLIAGLIFGVMHSRSGVYLAFTVTAGCVYGLLRWRSGSVLPAVICHACLNVLVLSAFRRG</sequence>
<organism evidence="3 4">
    <name type="scientific">Acidisarcina polymorpha</name>
    <dbReference type="NCBI Taxonomy" id="2211140"/>
    <lineage>
        <taxon>Bacteria</taxon>
        <taxon>Pseudomonadati</taxon>
        <taxon>Acidobacteriota</taxon>
        <taxon>Terriglobia</taxon>
        <taxon>Terriglobales</taxon>
        <taxon>Acidobacteriaceae</taxon>
        <taxon>Acidisarcina</taxon>
    </lineage>
</organism>
<feature type="domain" description="CAAX prenyl protease 2/Lysostaphin resistance protein A-like" evidence="2">
    <location>
        <begin position="104"/>
        <end position="199"/>
    </location>
</feature>